<dbReference type="Proteomes" id="UP000068382">
    <property type="component" value="Unassembled WGS sequence"/>
</dbReference>
<evidence type="ECO:0000313" key="2">
    <source>
        <dbReference type="Proteomes" id="UP000068382"/>
    </source>
</evidence>
<organism evidence="1 2">
    <name type="scientific">Tritonibacter horizontis</name>
    <dbReference type="NCBI Taxonomy" id="1768241"/>
    <lineage>
        <taxon>Bacteria</taxon>
        <taxon>Pseudomonadati</taxon>
        <taxon>Pseudomonadota</taxon>
        <taxon>Alphaproteobacteria</taxon>
        <taxon>Rhodobacterales</taxon>
        <taxon>Paracoccaceae</taxon>
        <taxon>Tritonibacter</taxon>
    </lineage>
</organism>
<comment type="caution">
    <text evidence="1">The sequence shown here is derived from an EMBL/GenBank/DDBJ whole genome shotgun (WGS) entry which is preliminary data.</text>
</comment>
<evidence type="ECO:0000313" key="1">
    <source>
        <dbReference type="EMBL" id="KUP93554.1"/>
    </source>
</evidence>
<dbReference type="OrthoDB" id="547419at2"/>
<accession>A0A132BZ32</accession>
<gene>
    <name evidence="1" type="ORF">TRIHO_15770</name>
</gene>
<sequence length="356" mass="39942">MPPKTLVLHIGDHKTGSTTIQYAFAGKRANLAGRQIRYPGTLSHNSLRAQVDALSQRGPARKQAEAWLKRTADSFAASPADTLLLSAETLDGADPQRVKSMIDRFFAPVIDELRIAAYVRPHAPRVLSSFATQIKSGRFSSTLEDFHRLTFKQERLLYLPRFNRWRETFGSAFRLRPMIRDRLVQKSVLDDFITHMLDSTDYRLKPLPAANSSLPLRDLMRLKLFQSCQGHLTQKERHTLGWEFMRLAGLQPDPTPQPKLALHRALAEEIRDTYAADASAMDLAFFDGVATLRPELDLAVDKAIPKAQSVAPEDYFDAAEIRSLTALANLAAAILQNSPSNWQTTLKKKRVDALAL</sequence>
<dbReference type="EMBL" id="LPUY01000049">
    <property type="protein sequence ID" value="KUP93554.1"/>
    <property type="molecule type" value="Genomic_DNA"/>
</dbReference>
<protein>
    <submittedName>
        <fullName evidence="1">Uncharacterized protein</fullName>
    </submittedName>
</protein>
<dbReference type="RefSeq" id="WP_131811185.1">
    <property type="nucleotide sequence ID" value="NZ_LPUY01000049.1"/>
</dbReference>
<keyword evidence="2" id="KW-1185">Reference proteome</keyword>
<dbReference type="AlphaFoldDB" id="A0A132BZ32"/>
<name>A0A132BZ32_9RHOB</name>
<reference evidence="1 2" key="1">
    <citation type="submission" date="2015-12" db="EMBL/GenBank/DDBJ databases">
        <title>Genome sequence of the marine Rhodobacteraceae strain O3.65, Candidatus Tritonibacter horizontis.</title>
        <authorList>
            <person name="Poehlein A."/>
            <person name="Giebel H.A."/>
            <person name="Voget S."/>
            <person name="Brinkhoff T."/>
        </authorList>
    </citation>
    <scope>NUCLEOTIDE SEQUENCE [LARGE SCALE GENOMIC DNA]</scope>
    <source>
        <strain evidence="1 2">O3.65</strain>
    </source>
</reference>
<proteinExistence type="predicted"/>